<feature type="region of interest" description="Disordered" evidence="1">
    <location>
        <begin position="64"/>
        <end position="88"/>
    </location>
</feature>
<protein>
    <submittedName>
        <fullName evidence="3">Uncharacterized protein</fullName>
    </submittedName>
</protein>
<feature type="transmembrane region" description="Helical" evidence="2">
    <location>
        <begin position="175"/>
        <end position="194"/>
    </location>
</feature>
<evidence type="ECO:0000313" key="4">
    <source>
        <dbReference type="Proteomes" id="UP001597351"/>
    </source>
</evidence>
<dbReference type="Proteomes" id="UP001597351">
    <property type="component" value="Unassembled WGS sequence"/>
</dbReference>
<evidence type="ECO:0000313" key="3">
    <source>
        <dbReference type="EMBL" id="MFD1946301.1"/>
    </source>
</evidence>
<feature type="transmembrane region" description="Helical" evidence="2">
    <location>
        <begin position="132"/>
        <end position="154"/>
    </location>
</feature>
<feature type="transmembrane region" description="Helical" evidence="2">
    <location>
        <begin position="9"/>
        <end position="30"/>
    </location>
</feature>
<sequence length="195" mass="20153">MGKILGRPVVLLPLGVVALLVGLLVALNSIGAGRWGGVVEAGTACESPGQEMCLVRDDVSLDGPHSSRRSAGDDWDLTPASGEPEEVSLPGDALDDVAAREGVMLSQPDGDVVGVEVDAVTTGTTWVGGYGVLQLLGLGLMVLSLGAGLVLVALRMRRSTGSWSAHESVQQHGSALLALPVVLGLVLWMAPRFIW</sequence>
<organism evidence="3 4">
    <name type="scientific">Nocardioides aestuarii</name>
    <dbReference type="NCBI Taxonomy" id="252231"/>
    <lineage>
        <taxon>Bacteria</taxon>
        <taxon>Bacillati</taxon>
        <taxon>Actinomycetota</taxon>
        <taxon>Actinomycetes</taxon>
        <taxon>Propionibacteriales</taxon>
        <taxon>Nocardioidaceae</taxon>
        <taxon>Nocardioides</taxon>
    </lineage>
</organism>
<evidence type="ECO:0000256" key="1">
    <source>
        <dbReference type="SAM" id="MobiDB-lite"/>
    </source>
</evidence>
<keyword evidence="2" id="KW-0812">Transmembrane</keyword>
<dbReference type="RefSeq" id="WP_343916325.1">
    <property type="nucleotide sequence ID" value="NZ_BAAAJT010000002.1"/>
</dbReference>
<gene>
    <name evidence="3" type="ORF">ACFSDE_05815</name>
</gene>
<dbReference type="EMBL" id="JBHUGD010000003">
    <property type="protein sequence ID" value="MFD1946301.1"/>
    <property type="molecule type" value="Genomic_DNA"/>
</dbReference>
<reference evidence="4" key="1">
    <citation type="journal article" date="2019" name="Int. J. Syst. Evol. Microbiol.">
        <title>The Global Catalogue of Microorganisms (GCM) 10K type strain sequencing project: providing services to taxonomists for standard genome sequencing and annotation.</title>
        <authorList>
            <consortium name="The Broad Institute Genomics Platform"/>
            <consortium name="The Broad Institute Genome Sequencing Center for Infectious Disease"/>
            <person name="Wu L."/>
            <person name="Ma J."/>
        </authorList>
    </citation>
    <scope>NUCLEOTIDE SEQUENCE [LARGE SCALE GENOMIC DNA]</scope>
    <source>
        <strain evidence="4">CGMCC 1.12477</strain>
    </source>
</reference>
<proteinExistence type="predicted"/>
<keyword evidence="2" id="KW-1133">Transmembrane helix</keyword>
<keyword evidence="4" id="KW-1185">Reference proteome</keyword>
<accession>A0ABW4TMH4</accession>
<keyword evidence="2" id="KW-0472">Membrane</keyword>
<evidence type="ECO:0000256" key="2">
    <source>
        <dbReference type="SAM" id="Phobius"/>
    </source>
</evidence>
<comment type="caution">
    <text evidence="3">The sequence shown here is derived from an EMBL/GenBank/DDBJ whole genome shotgun (WGS) entry which is preliminary data.</text>
</comment>
<name>A0ABW4TMH4_9ACTN</name>